<comment type="caution">
    <text evidence="1">The sequence shown here is derived from an EMBL/GenBank/DDBJ whole genome shotgun (WGS) entry which is preliminary data.</text>
</comment>
<sequence>MVKFKRRLITFGKNKTMTKLYKLLSFLILLVTLTSCNFTENIDVQPDGTGKFSLEMDGAGLLAMAGDKLGNELGMKNNAKAIDSTFSFKEIFEAKKDSIAKLSPEQQAMIKKLENFVMNIKMNPEAQQLLFSMNTPFKSVNELGSLMESMSAMKDLKGKSDKNSNPAAMLSGIGNDNSKLTFSYDGKQFTRKAIVSKEALSKIANDSTGMAKMIFASSKYTLKYHFPKAVKSVSNPDALFSADRKTITVEYPFTDYSENPEKLNLNVVFE</sequence>
<reference evidence="2" key="1">
    <citation type="journal article" date="2019" name="Int. J. Syst. Evol. Microbiol.">
        <title>The Global Catalogue of Microorganisms (GCM) 10K type strain sequencing project: providing services to taxonomists for standard genome sequencing and annotation.</title>
        <authorList>
            <consortium name="The Broad Institute Genomics Platform"/>
            <consortium name="The Broad Institute Genome Sequencing Center for Infectious Disease"/>
            <person name="Wu L."/>
            <person name="Ma J."/>
        </authorList>
    </citation>
    <scope>NUCLEOTIDE SEQUENCE [LARGE SCALE GENOMIC DNA]</scope>
    <source>
        <strain evidence="2">CGMCC 1.12811</strain>
    </source>
</reference>
<proteinExistence type="predicted"/>
<keyword evidence="2" id="KW-1185">Reference proteome</keyword>
<accession>A0ABQ1HLH0</accession>
<name>A0ABQ1HLH0_9FLAO</name>
<protein>
    <recommendedName>
        <fullName evidence="3">Lipoprotein</fullName>
    </recommendedName>
</protein>
<organism evidence="1 2">
    <name type="scientific">Flavobacterium palustre</name>
    <dbReference type="NCBI Taxonomy" id="1476463"/>
    <lineage>
        <taxon>Bacteria</taxon>
        <taxon>Pseudomonadati</taxon>
        <taxon>Bacteroidota</taxon>
        <taxon>Flavobacteriia</taxon>
        <taxon>Flavobacteriales</taxon>
        <taxon>Flavobacteriaceae</taxon>
        <taxon>Flavobacterium</taxon>
    </lineage>
</organism>
<evidence type="ECO:0008006" key="3">
    <source>
        <dbReference type="Google" id="ProtNLM"/>
    </source>
</evidence>
<dbReference type="EMBL" id="BMGA01000005">
    <property type="protein sequence ID" value="GGA81256.1"/>
    <property type="molecule type" value="Genomic_DNA"/>
</dbReference>
<dbReference type="Proteomes" id="UP000658793">
    <property type="component" value="Unassembled WGS sequence"/>
</dbReference>
<evidence type="ECO:0000313" key="2">
    <source>
        <dbReference type="Proteomes" id="UP000658793"/>
    </source>
</evidence>
<evidence type="ECO:0000313" key="1">
    <source>
        <dbReference type="EMBL" id="GGA81256.1"/>
    </source>
</evidence>
<gene>
    <name evidence="1" type="ORF">GCM10008015_22530</name>
</gene>